<dbReference type="AlphaFoldDB" id="A0AA43QIZ9"/>
<evidence type="ECO:0000256" key="3">
    <source>
        <dbReference type="PIRSR" id="PIRSR000137-2"/>
    </source>
</evidence>
<dbReference type="Gene3D" id="3.30.410.40">
    <property type="match status" value="2"/>
</dbReference>
<dbReference type="InterPro" id="IPR007867">
    <property type="entry name" value="GMC_OxRtase_C"/>
</dbReference>
<dbReference type="EMBL" id="JAPUFD010000003">
    <property type="protein sequence ID" value="MDI1486229.1"/>
    <property type="molecule type" value="Genomic_DNA"/>
</dbReference>
<organism evidence="8 9">
    <name type="scientific">Ramalina farinacea</name>
    <dbReference type="NCBI Taxonomy" id="258253"/>
    <lineage>
        <taxon>Eukaryota</taxon>
        <taxon>Fungi</taxon>
        <taxon>Dikarya</taxon>
        <taxon>Ascomycota</taxon>
        <taxon>Pezizomycotina</taxon>
        <taxon>Lecanoromycetes</taxon>
        <taxon>OSLEUM clade</taxon>
        <taxon>Lecanoromycetidae</taxon>
        <taxon>Lecanorales</taxon>
        <taxon>Lecanorineae</taxon>
        <taxon>Ramalinaceae</taxon>
        <taxon>Ramalina</taxon>
    </lineage>
</organism>
<feature type="chain" id="PRO_5041207306" description="Glucose-methanol-choline oxidoreductase N-terminal domain-containing protein" evidence="6">
    <location>
        <begin position="28"/>
        <end position="676"/>
    </location>
</feature>
<evidence type="ECO:0000256" key="6">
    <source>
        <dbReference type="SAM" id="SignalP"/>
    </source>
</evidence>
<dbReference type="SUPFAM" id="SSF51905">
    <property type="entry name" value="FAD/NAD(P)-binding domain"/>
    <property type="match status" value="1"/>
</dbReference>
<comment type="similarity">
    <text evidence="1 4">Belongs to the GMC oxidoreductase family.</text>
</comment>
<feature type="active site" description="Proton acceptor" evidence="2">
    <location>
        <position position="651"/>
    </location>
</feature>
<keyword evidence="4" id="KW-0285">Flavoprotein</keyword>
<accession>A0AA43QIZ9</accession>
<evidence type="ECO:0000313" key="8">
    <source>
        <dbReference type="EMBL" id="MDI1486229.1"/>
    </source>
</evidence>
<protein>
    <recommendedName>
        <fullName evidence="7">Glucose-methanol-choline oxidoreductase N-terminal domain-containing protein</fullName>
    </recommendedName>
</protein>
<comment type="caution">
    <text evidence="8">The sequence shown here is derived from an EMBL/GenBank/DDBJ whole genome shotgun (WGS) entry which is preliminary data.</text>
</comment>
<evidence type="ECO:0000256" key="1">
    <source>
        <dbReference type="ARBA" id="ARBA00010790"/>
    </source>
</evidence>
<dbReference type="Gene3D" id="3.50.50.60">
    <property type="entry name" value="FAD/NAD(P)-binding domain"/>
    <property type="match status" value="2"/>
</dbReference>
<feature type="binding site" evidence="3">
    <location>
        <position position="267"/>
    </location>
    <ligand>
        <name>FAD</name>
        <dbReference type="ChEBI" id="CHEBI:57692"/>
    </ligand>
</feature>
<gene>
    <name evidence="8" type="ORF">OHK93_005455</name>
</gene>
<dbReference type="GO" id="GO:0050660">
    <property type="term" value="F:flavin adenine dinucleotide binding"/>
    <property type="evidence" value="ECO:0007669"/>
    <property type="project" value="InterPro"/>
</dbReference>
<proteinExistence type="inferred from homology"/>
<dbReference type="PANTHER" id="PTHR11552">
    <property type="entry name" value="GLUCOSE-METHANOL-CHOLINE GMC OXIDOREDUCTASE"/>
    <property type="match status" value="1"/>
</dbReference>
<keyword evidence="6" id="KW-0732">Signal</keyword>
<feature type="region of interest" description="Disordered" evidence="5">
    <location>
        <begin position="220"/>
        <end position="247"/>
    </location>
</feature>
<dbReference type="InterPro" id="IPR036188">
    <property type="entry name" value="FAD/NAD-bd_sf"/>
</dbReference>
<evidence type="ECO:0000259" key="7">
    <source>
        <dbReference type="PROSITE" id="PS00623"/>
    </source>
</evidence>
<evidence type="ECO:0000256" key="4">
    <source>
        <dbReference type="RuleBase" id="RU003968"/>
    </source>
</evidence>
<dbReference type="PROSITE" id="PS00623">
    <property type="entry name" value="GMC_OXRED_1"/>
    <property type="match status" value="1"/>
</dbReference>
<sequence length="676" mass="72695">MSSSLHAAVTATLVLLVWCIEGALIQGRDIDQPLQDSYDYIVVGCGISGLVVTNRLSEDASRTVLCIEAGDADHYEPIIQDPVYVGADVGGIYDWRLSTTPQNQLDGAARPMPQGKALGGGSILNAMCWNRGGADDYDAWESLGNPGWGWEGMLPYFRKSETYTPVPSEDIAREYSINYTPEAHGSDGPVQVSYPGYFYPQSVNLFAAMNNLGLPTQFDPNDGTSAGPALVPTDLDPNNQTRSDARRTYFDPYVTRDNFHVITGQHVTRILVEGVGNNSQVSNPMSGGDQNGEGGSDSSNQGFGFGPGGSTPPIASDTPDKVRRQDPGSTSRRIQGVEFAANASSPRQTVYATREVIVAAGALHSAQLLQLSGMGPSSLLSQYNIPLAVDLPGVGNNLQDHCLVGTFYPYNNASFPSPTELTTNATYNMLAEQEYDTEKTGPWTAGSPNALAFNPLSLITNNAFIIIANASRQAPTDFLLPGTDPTLVAGFTQQKDSLVSRMGRDNVAAYEIINNNAGSLTVSVLHPLSRGTCHINSADPFQPPSIDPRWLTNPVDRQVLVEALFFNREILAQPSMQELQVAQFVPPIDADEDAINQVINNGIRTEFHPSGTLAMLPLEHGGVVDSHLVVYGTQNLRVVDASIFPMIPAAHLQAVVYGVAEKVRDCNCDLSTKSED</sequence>
<dbReference type="Pfam" id="PF05199">
    <property type="entry name" value="GMC_oxred_C"/>
    <property type="match status" value="1"/>
</dbReference>
<evidence type="ECO:0000313" key="9">
    <source>
        <dbReference type="Proteomes" id="UP001161017"/>
    </source>
</evidence>
<name>A0AA43QIZ9_9LECA</name>
<dbReference type="Proteomes" id="UP001161017">
    <property type="component" value="Unassembled WGS sequence"/>
</dbReference>
<dbReference type="Pfam" id="PF00732">
    <property type="entry name" value="GMC_oxred_N"/>
    <property type="match status" value="2"/>
</dbReference>
<comment type="cofactor">
    <cofactor evidence="3">
        <name>FAD</name>
        <dbReference type="ChEBI" id="CHEBI:57692"/>
    </cofactor>
</comment>
<keyword evidence="9" id="KW-1185">Reference proteome</keyword>
<feature type="domain" description="Glucose-methanol-choline oxidoreductase N-terminal" evidence="7">
    <location>
        <begin position="115"/>
        <end position="138"/>
    </location>
</feature>
<dbReference type="SUPFAM" id="SSF54373">
    <property type="entry name" value="FAD-linked reductases, C-terminal domain"/>
    <property type="match status" value="1"/>
</dbReference>
<dbReference type="PIRSF" id="PIRSF000137">
    <property type="entry name" value="Alcohol_oxidase"/>
    <property type="match status" value="1"/>
</dbReference>
<dbReference type="InterPro" id="IPR012132">
    <property type="entry name" value="GMC_OxRdtase"/>
</dbReference>
<dbReference type="InterPro" id="IPR000172">
    <property type="entry name" value="GMC_OxRdtase_N"/>
</dbReference>
<reference evidence="8" key="1">
    <citation type="journal article" date="2023" name="Genome Biol. Evol.">
        <title>First Whole Genome Sequence and Flow Cytometry Genome Size Data for the Lichen-Forming Fungus Ramalina farinacea (Ascomycota).</title>
        <authorList>
            <person name="Llewellyn T."/>
            <person name="Mian S."/>
            <person name="Hill R."/>
            <person name="Leitch I.J."/>
            <person name="Gaya E."/>
        </authorList>
    </citation>
    <scope>NUCLEOTIDE SEQUENCE</scope>
    <source>
        <strain evidence="8">LIQ254RAFAR</strain>
    </source>
</reference>
<keyword evidence="3 4" id="KW-0274">FAD</keyword>
<dbReference type="PANTHER" id="PTHR11552:SF115">
    <property type="entry name" value="DEHYDROGENASE XPTC-RELATED"/>
    <property type="match status" value="1"/>
</dbReference>
<dbReference type="GO" id="GO:0016614">
    <property type="term" value="F:oxidoreductase activity, acting on CH-OH group of donors"/>
    <property type="evidence" value="ECO:0007669"/>
    <property type="project" value="InterPro"/>
</dbReference>
<feature type="active site" description="Proton donor" evidence="2">
    <location>
        <position position="608"/>
    </location>
</feature>
<feature type="region of interest" description="Disordered" evidence="5">
    <location>
        <begin position="278"/>
        <end position="340"/>
    </location>
</feature>
<evidence type="ECO:0000256" key="2">
    <source>
        <dbReference type="PIRSR" id="PIRSR000137-1"/>
    </source>
</evidence>
<dbReference type="GO" id="GO:0044550">
    <property type="term" value="P:secondary metabolite biosynthetic process"/>
    <property type="evidence" value="ECO:0007669"/>
    <property type="project" value="TreeGrafter"/>
</dbReference>
<feature type="signal peptide" evidence="6">
    <location>
        <begin position="1"/>
        <end position="27"/>
    </location>
</feature>
<evidence type="ECO:0000256" key="5">
    <source>
        <dbReference type="SAM" id="MobiDB-lite"/>
    </source>
</evidence>